<gene>
    <name evidence="1" type="ORF">GTPT_3076</name>
</gene>
<name>A0A085JAH5_9GAMM</name>
<proteinExistence type="predicted"/>
<comment type="caution">
    <text evidence="1">The sequence shown here is derived from an EMBL/GenBank/DDBJ whole genome shotgun (WGS) entry which is preliminary data.</text>
</comment>
<keyword evidence="2" id="KW-1185">Reference proteome</keyword>
<dbReference type="EMBL" id="JMPR01000047">
    <property type="protein sequence ID" value="KFD17471.1"/>
    <property type="molecule type" value="Genomic_DNA"/>
</dbReference>
<accession>A0A085JAH5</accession>
<sequence length="449" mass="49975">MKTNKVVWSEGLFLRPQIFQQQERYLEYFIHQRASAPGLYFWGFSRYEIDSEALTYGKLVLRSASGVFPDGTPFDLPGHAGIPAPLTLLPEHSGKTIFLAVPLRLDNSDETIFNTGTPDSLARFCAVDTELTDSNAIRQGRKPVQLARLRLQLLPESGITGSWIGLPCAKVKALRPDGSVLLHTDDYIPPVSGYGANALLSEWLNHLSGLVKMRAGLLAGRLIASDGKPEDNASVMDYLLLQIFNKYQVILEHLRHTPKTPPVDFYQVLAQLAAEASTFVKTKVRRPLPAPEYDHASLYTSIRPLVDQVHDLLNQILVRAGEIIPLHAKGNGIWVASVLPAELNAFEGIVLAVHARLAPDILQHQFFSRVKISAPQHLHELVRSHLPGLSIQALPVPPRQIPYRSDYVYFELQRKGDFWRAIAESGSMALHIAGDFPALNMELWGIRTS</sequence>
<dbReference type="eggNOG" id="COG3522">
    <property type="taxonomic scope" value="Bacteria"/>
</dbReference>
<dbReference type="Pfam" id="PF05936">
    <property type="entry name" value="T6SS_VasE"/>
    <property type="match status" value="1"/>
</dbReference>
<dbReference type="PANTHER" id="PTHR35566:SF6">
    <property type="entry name" value="CYTOPLASMIC PROTEIN"/>
    <property type="match status" value="1"/>
</dbReference>
<organism evidence="1 2">
    <name type="scientific">Tatumella ptyseos ATCC 33301</name>
    <dbReference type="NCBI Taxonomy" id="1005995"/>
    <lineage>
        <taxon>Bacteria</taxon>
        <taxon>Pseudomonadati</taxon>
        <taxon>Pseudomonadota</taxon>
        <taxon>Gammaproteobacteria</taxon>
        <taxon>Enterobacterales</taxon>
        <taxon>Erwiniaceae</taxon>
        <taxon>Tatumella</taxon>
    </lineage>
</organism>
<evidence type="ECO:0000313" key="1">
    <source>
        <dbReference type="EMBL" id="KFD17471.1"/>
    </source>
</evidence>
<reference evidence="1 2" key="1">
    <citation type="submission" date="2014-05" db="EMBL/GenBank/DDBJ databases">
        <title>ATOL: Assembling a taxonomically balanced genome-scale reconstruction of the evolutionary history of the Enterobacteriaceae.</title>
        <authorList>
            <person name="Plunkett G.III."/>
            <person name="Neeno-Eckwall E.C."/>
            <person name="Glasner J.D."/>
            <person name="Perna N.T."/>
        </authorList>
    </citation>
    <scope>NUCLEOTIDE SEQUENCE [LARGE SCALE GENOMIC DNA]</scope>
    <source>
        <strain evidence="1 2">ATCC 33301</strain>
    </source>
</reference>
<dbReference type="PANTHER" id="PTHR35566">
    <property type="entry name" value="BLR3599 PROTEIN"/>
    <property type="match status" value="1"/>
</dbReference>
<dbReference type="Proteomes" id="UP000028602">
    <property type="component" value="Unassembled WGS sequence"/>
</dbReference>
<dbReference type="AlphaFoldDB" id="A0A085JAH5"/>
<dbReference type="InterPro" id="IPR010263">
    <property type="entry name" value="T6SS_TssK"/>
</dbReference>
<dbReference type="RefSeq" id="WP_025902568.1">
    <property type="nucleotide sequence ID" value="NZ_ATMJ01000013.1"/>
</dbReference>
<dbReference type="OrthoDB" id="9775333at2"/>
<protein>
    <submittedName>
        <fullName evidence="1">ImpJ/VasE family protein</fullName>
    </submittedName>
</protein>
<dbReference type="NCBIfam" id="TIGR03353">
    <property type="entry name" value="VI_chp_4"/>
    <property type="match status" value="1"/>
</dbReference>
<evidence type="ECO:0000313" key="2">
    <source>
        <dbReference type="Proteomes" id="UP000028602"/>
    </source>
</evidence>